<feature type="compositionally biased region" description="Basic and acidic residues" evidence="1">
    <location>
        <begin position="800"/>
        <end position="815"/>
    </location>
</feature>
<name>A0AAW1K0T0_POPJA</name>
<dbReference type="Proteomes" id="UP001458880">
    <property type="component" value="Unassembled WGS sequence"/>
</dbReference>
<proteinExistence type="predicted"/>
<keyword evidence="3" id="KW-1185">Reference proteome</keyword>
<feature type="compositionally biased region" description="Low complexity" evidence="1">
    <location>
        <begin position="305"/>
        <end position="315"/>
    </location>
</feature>
<feature type="region of interest" description="Disordered" evidence="1">
    <location>
        <begin position="800"/>
        <end position="860"/>
    </location>
</feature>
<accession>A0AAW1K0T0</accession>
<gene>
    <name evidence="2" type="ORF">QE152_g25692</name>
</gene>
<dbReference type="EMBL" id="JASPKY010000285">
    <property type="protein sequence ID" value="KAK9711061.1"/>
    <property type="molecule type" value="Genomic_DNA"/>
</dbReference>
<reference evidence="2 3" key="1">
    <citation type="journal article" date="2024" name="BMC Genomics">
        <title>De novo assembly and annotation of Popillia japonica's genome with initial clues to its potential as an invasive pest.</title>
        <authorList>
            <person name="Cucini C."/>
            <person name="Boschi S."/>
            <person name="Funari R."/>
            <person name="Cardaioli E."/>
            <person name="Iannotti N."/>
            <person name="Marturano G."/>
            <person name="Paoli F."/>
            <person name="Bruttini M."/>
            <person name="Carapelli A."/>
            <person name="Frati F."/>
            <person name="Nardi F."/>
        </authorList>
    </citation>
    <scope>NUCLEOTIDE SEQUENCE [LARGE SCALE GENOMIC DNA]</scope>
    <source>
        <strain evidence="2">DMR45628</strain>
    </source>
</reference>
<feature type="region of interest" description="Disordered" evidence="1">
    <location>
        <begin position="296"/>
        <end position="322"/>
    </location>
</feature>
<evidence type="ECO:0000313" key="2">
    <source>
        <dbReference type="EMBL" id="KAK9711061.1"/>
    </source>
</evidence>
<evidence type="ECO:0008006" key="4">
    <source>
        <dbReference type="Google" id="ProtNLM"/>
    </source>
</evidence>
<evidence type="ECO:0000256" key="1">
    <source>
        <dbReference type="SAM" id="MobiDB-lite"/>
    </source>
</evidence>
<sequence length="1459" mass="166751">MAKARRTNSVARQDVESIVKRKRVQLAKSCEKIQLKIKVDQLTPRTKTNKQQRALKKHSKVPVVLLTRCDVSEDLLRRLYLRGDNMVSDVEMAALSNVNNSHQEKQLIQSSPSNSLNYIRSFKITAALNNDEKSRKIDVISLPIETKTATTIAKKTTTGAAPATTRRAASATATVTTTSIQGVSMKNERSKTATRILRRKQPHRKLRWRLRNTESTHSILTDIFSITSTNELFKNARLECDAVTATISTGMMSPTRPLSRMMSPTGTFSLCRSSSNTSLNAMANLKFEDSNVKAAGRPFDEHSSGYHSTSSTVSSPKRRASGEDIRDISVTIDCSSVSSSALNRTDTISANKRRCDFKMPRLPLSKRPPTRIKFGDGSATAATTSSSVFTPTVANNNNRCSVADDNFDAISLFAESTCLQLDREDDEQEQNDKRMENLLETSSNAITELNSSPHKITHQNERTNISFATTKNVVQSPTKKKLTCLDTTTKTKSDRLNLKTPSQLSTNAFVNNKESLTKSLRNTPSHVDASNINEWIAATSTPKHPVSTNMVLNCMKGICRWHFTTRTCYKDTRCYYKHKLDGSFLNNLRELNVDQFQLVLKEMTRYQYLFKDTFDAILSYYKENNHSQELVYLIEDILNLNFDKTPFVKAVVSNLKDLGYTFVDAISEILWTHGTKTQSLMDILLMIIVEEDDCLENNWHFVNKITKFRKEKLDYGVVTEIFQKCCNAGNPNRTFCENIYKDLIIKSHIELDKINRDLVIKYVNLLYNFNFTYYAEQLKQNYRIGDCELAATVDDVRNTRPQDTIVDNRENDENKQSPTTTTHHTDTCSSSSTATTNATSTTNSTSTTGSTANSEDVPDVPNSLHEIIERTNDETSEQRAQYCQANTSPQIDERINSGEIVGEERQAECEEFLEEDEHANRVTTNEMGDGYDELSKKANNVERCYRFEINPTYTHSDLETYLNYVNRDTYLTQNYYSVDEPPLKSAVNNVDTTTKQQQMIYKSSDSEQSFNRRPSLYTPGNADRNIINQYNPQIEGCLNRPESTSMHGELTDDDIMKLVAAVNMNNIPTILSMMSKAADNNICRSFVAHTVSALRNIVPPKAYKLIADIFDNLGNLPTSHPSNQTSNMRQVMASLAFNILPFLDHKKEYPTATRLIQIFSKELDSFVEMESITNFDWLATTKLRYIFIFKFFVRDLKLREALKLLKNSHLGLFQIAPNEKDAEYKQRLLGEFIDKALENDLQVAKEAILYLMLNMDSLQNFIKLGKWLNQLMVKFLNSYTNYKYELFGLIDNITNGWFKHLKQSIMRAIFVHISHDLPEQKVMDFFNLCVEIGIYEIHEGFDNSIEIPMNLLPEEIQFILHMHFYKICKSNCPLQNIVITTKRQTTSDEYTNLVHTLRNSHVNNEDMMIRILNTFNKFEYFPTPDKMNIMPGMIIIPYDYLKYFFIPYRTVLPSISKLR</sequence>
<evidence type="ECO:0000313" key="3">
    <source>
        <dbReference type="Proteomes" id="UP001458880"/>
    </source>
</evidence>
<organism evidence="2 3">
    <name type="scientific">Popillia japonica</name>
    <name type="common">Japanese beetle</name>
    <dbReference type="NCBI Taxonomy" id="7064"/>
    <lineage>
        <taxon>Eukaryota</taxon>
        <taxon>Metazoa</taxon>
        <taxon>Ecdysozoa</taxon>
        <taxon>Arthropoda</taxon>
        <taxon>Hexapoda</taxon>
        <taxon>Insecta</taxon>
        <taxon>Pterygota</taxon>
        <taxon>Neoptera</taxon>
        <taxon>Endopterygota</taxon>
        <taxon>Coleoptera</taxon>
        <taxon>Polyphaga</taxon>
        <taxon>Scarabaeiformia</taxon>
        <taxon>Scarabaeidae</taxon>
        <taxon>Rutelinae</taxon>
        <taxon>Popillia</taxon>
    </lineage>
</organism>
<comment type="caution">
    <text evidence="2">The sequence shown here is derived from an EMBL/GenBank/DDBJ whole genome shotgun (WGS) entry which is preliminary data.</text>
</comment>
<feature type="compositionally biased region" description="Low complexity" evidence="1">
    <location>
        <begin position="819"/>
        <end position="854"/>
    </location>
</feature>
<protein>
    <recommendedName>
        <fullName evidence="4">C3H1-type domain-containing protein</fullName>
    </recommendedName>
</protein>